<dbReference type="Proteomes" id="UP000186922">
    <property type="component" value="Unassembled WGS sequence"/>
</dbReference>
<organism evidence="2 3">
    <name type="scientific">Ramazzottius varieornatus</name>
    <name type="common">Water bear</name>
    <name type="synonym">Tardigrade</name>
    <dbReference type="NCBI Taxonomy" id="947166"/>
    <lineage>
        <taxon>Eukaryota</taxon>
        <taxon>Metazoa</taxon>
        <taxon>Ecdysozoa</taxon>
        <taxon>Tardigrada</taxon>
        <taxon>Eutardigrada</taxon>
        <taxon>Parachela</taxon>
        <taxon>Hypsibioidea</taxon>
        <taxon>Ramazzottiidae</taxon>
        <taxon>Ramazzottius</taxon>
    </lineage>
</organism>
<keyword evidence="1" id="KW-0732">Signal</keyword>
<reference evidence="2 3" key="1">
    <citation type="journal article" date="2016" name="Nat. Commun.">
        <title>Extremotolerant tardigrade genome and improved radiotolerance of human cultured cells by tardigrade-unique protein.</title>
        <authorList>
            <person name="Hashimoto T."/>
            <person name="Horikawa D.D."/>
            <person name="Saito Y."/>
            <person name="Kuwahara H."/>
            <person name="Kozuka-Hata H."/>
            <person name="Shin-I T."/>
            <person name="Minakuchi Y."/>
            <person name="Ohishi K."/>
            <person name="Motoyama A."/>
            <person name="Aizu T."/>
            <person name="Enomoto A."/>
            <person name="Kondo K."/>
            <person name="Tanaka S."/>
            <person name="Hara Y."/>
            <person name="Koshikawa S."/>
            <person name="Sagara H."/>
            <person name="Miura T."/>
            <person name="Yokobori S."/>
            <person name="Miyagawa K."/>
            <person name="Suzuki Y."/>
            <person name="Kubo T."/>
            <person name="Oyama M."/>
            <person name="Kohara Y."/>
            <person name="Fujiyama A."/>
            <person name="Arakawa K."/>
            <person name="Katayama T."/>
            <person name="Toyoda A."/>
            <person name="Kunieda T."/>
        </authorList>
    </citation>
    <scope>NUCLEOTIDE SEQUENCE [LARGE SCALE GENOMIC DNA]</scope>
    <source>
        <strain evidence="2 3">YOKOZUNA-1</strain>
    </source>
</reference>
<evidence type="ECO:0000313" key="2">
    <source>
        <dbReference type="EMBL" id="GAV06462.1"/>
    </source>
</evidence>
<feature type="chain" id="PRO_5008898980" evidence="1">
    <location>
        <begin position="27"/>
        <end position="147"/>
    </location>
</feature>
<protein>
    <submittedName>
        <fullName evidence="2">Uncharacterized protein</fullName>
    </submittedName>
</protein>
<keyword evidence="3" id="KW-1185">Reference proteome</keyword>
<dbReference type="AlphaFoldDB" id="A0A1D1VYG9"/>
<dbReference type="OrthoDB" id="10520440at2759"/>
<comment type="caution">
    <text evidence="2">The sequence shown here is derived from an EMBL/GenBank/DDBJ whole genome shotgun (WGS) entry which is preliminary data.</text>
</comment>
<evidence type="ECO:0000313" key="3">
    <source>
        <dbReference type="Proteomes" id="UP000186922"/>
    </source>
</evidence>
<accession>A0A1D1VYG9</accession>
<proteinExistence type="predicted"/>
<dbReference type="EMBL" id="BDGG01000013">
    <property type="protein sequence ID" value="GAV06462.1"/>
    <property type="molecule type" value="Genomic_DNA"/>
</dbReference>
<name>A0A1D1VYG9_RAMVA</name>
<feature type="signal peptide" evidence="1">
    <location>
        <begin position="1"/>
        <end position="26"/>
    </location>
</feature>
<gene>
    <name evidence="2" type="primary">RvY_16448</name>
    <name evidence="2" type="synonym">RvY_16448.1</name>
    <name evidence="2" type="ORF">RvY_16448-1</name>
</gene>
<evidence type="ECO:0000256" key="1">
    <source>
        <dbReference type="SAM" id="SignalP"/>
    </source>
</evidence>
<sequence length="147" mass="16372">MDQEYQRILEAAVVVLLLAFTHPVSSFPIQYSIVSPGAIPAVSNAVQAVSGSTGAIVSSYGYDMMDQSIFPWNPNFVIVAFRRQYGFRSGWFYGYGIFYEVPPFFGFGEVRLGFGINPWADYLAAWTLNEIRLRSLYHPGLTPALVG</sequence>